<keyword evidence="1" id="KW-0863">Zinc-finger</keyword>
<dbReference type="Proteomes" id="UP000838412">
    <property type="component" value="Chromosome 2"/>
</dbReference>
<feature type="domain" description="C2H2-type" evidence="3">
    <location>
        <begin position="358"/>
        <end position="386"/>
    </location>
</feature>
<feature type="compositionally biased region" description="Basic and acidic residues" evidence="2">
    <location>
        <begin position="647"/>
        <end position="691"/>
    </location>
</feature>
<feature type="compositionally biased region" description="Acidic residues" evidence="2">
    <location>
        <begin position="1034"/>
        <end position="1052"/>
    </location>
</feature>
<feature type="region of interest" description="Disordered" evidence="2">
    <location>
        <begin position="529"/>
        <end position="713"/>
    </location>
</feature>
<dbReference type="InterPro" id="IPR013087">
    <property type="entry name" value="Znf_C2H2_type"/>
</dbReference>
<proteinExistence type="predicted"/>
<keyword evidence="1" id="KW-0862">Zinc</keyword>
<feature type="compositionally biased region" description="Polar residues" evidence="2">
    <location>
        <begin position="188"/>
        <end position="199"/>
    </location>
</feature>
<dbReference type="SMART" id="SM00355">
    <property type="entry name" value="ZnF_C2H2"/>
    <property type="match status" value="6"/>
</dbReference>
<feature type="region of interest" description="Disordered" evidence="2">
    <location>
        <begin position="187"/>
        <end position="284"/>
    </location>
</feature>
<dbReference type="PROSITE" id="PS50157">
    <property type="entry name" value="ZINC_FINGER_C2H2_2"/>
    <property type="match status" value="3"/>
</dbReference>
<accession>A0A8J9ZLJ9</accession>
<feature type="domain" description="C2H2-type" evidence="3">
    <location>
        <begin position="1099"/>
        <end position="1127"/>
    </location>
</feature>
<evidence type="ECO:0000259" key="3">
    <source>
        <dbReference type="PROSITE" id="PS50157"/>
    </source>
</evidence>
<evidence type="ECO:0000313" key="5">
    <source>
        <dbReference type="Proteomes" id="UP000838412"/>
    </source>
</evidence>
<organism evidence="4 5">
    <name type="scientific">Branchiostoma lanceolatum</name>
    <name type="common">Common lancelet</name>
    <name type="synonym">Amphioxus lanceolatum</name>
    <dbReference type="NCBI Taxonomy" id="7740"/>
    <lineage>
        <taxon>Eukaryota</taxon>
        <taxon>Metazoa</taxon>
        <taxon>Chordata</taxon>
        <taxon>Cephalochordata</taxon>
        <taxon>Leptocardii</taxon>
        <taxon>Amphioxiformes</taxon>
        <taxon>Branchiostomatidae</taxon>
        <taxon>Branchiostoma</taxon>
    </lineage>
</organism>
<dbReference type="PANTHER" id="PTHR15021">
    <property type="entry name" value="DISCONNECTED-RELATED"/>
    <property type="match status" value="1"/>
</dbReference>
<gene>
    <name evidence="4" type="primary">BNC2</name>
    <name evidence="4" type="ORF">BLAG_LOCUS14595</name>
</gene>
<dbReference type="PROSITE" id="PS00028">
    <property type="entry name" value="ZINC_FINGER_C2H2_1"/>
    <property type="match status" value="3"/>
</dbReference>
<feature type="compositionally biased region" description="Low complexity" evidence="2">
    <location>
        <begin position="202"/>
        <end position="229"/>
    </location>
</feature>
<evidence type="ECO:0000256" key="2">
    <source>
        <dbReference type="SAM" id="MobiDB-lite"/>
    </source>
</evidence>
<protein>
    <submittedName>
        <fullName evidence="4">BNC2 protein</fullName>
    </submittedName>
</protein>
<feature type="compositionally biased region" description="Low complexity" evidence="2">
    <location>
        <begin position="266"/>
        <end position="275"/>
    </location>
</feature>
<dbReference type="SUPFAM" id="SSF57667">
    <property type="entry name" value="beta-beta-alpha zinc fingers"/>
    <property type="match status" value="2"/>
</dbReference>
<feature type="region of interest" description="Disordered" evidence="2">
    <location>
        <begin position="982"/>
        <end position="1083"/>
    </location>
</feature>
<feature type="compositionally biased region" description="Low complexity" evidence="2">
    <location>
        <begin position="529"/>
        <end position="544"/>
    </location>
</feature>
<dbReference type="PANTHER" id="PTHR15021:SF0">
    <property type="entry name" value="DISCO-RELATED, ISOFORM A-RELATED"/>
    <property type="match status" value="1"/>
</dbReference>
<sequence>MTTKAFIFRFLLLPSPPPHHPHLTRELRLEPFELSALDKLSTRHLYTSTQPEIVQSNVVFDIASLVLYGTQATPIRLKILLDRLFSVLKQEEVMQILHGLGWTYEDYVRGYILQDCQGKDCQGKVLEQWIIASRDEEIITMQQFLRFGETKSIVELMFVHAKDGGIGSCCSPPKTESDIRAFIESTHSRLQSPGQSRSPVLSPHTDATSTTSTHSNDSVSVSVPPSRITTPPPLLENYPPTSLTPNGLAIDPHLAVSTAENPSPSPQQAVSPVKSEPGSRVEKSLTTIQQEQADIRAKLGLESSSVGTPHMEAQVVPTSQHAGHSHYAEMKLKSLRKVHTDPKRRWSMYRGHAHSNRVMCPSCGKSFYDKGTLKIHYSSVHLKIKHKCTIEGCNMVFSSLRSRNRHSANPNPRLHMPMLRKNREGNTNTVRNMIDSTKPSSSCTSSPLAQHIATTMSPLTITSAPCTSRESSPPISTSPALTPTPHFDAIWSTSMFHRALVGVTDALAHMGGHTAIPMPINPAIPISSSSSPLPSVSLPSIPLPQNDVIPKKKSRKSSTPIKLTKVTEEMEDIEDSVSTVVSEKGDENEEVEDEDRGGEGSAELNHEQVRKRKSKPPEKCTQEEDEYPDSDSTLRESPDQLDNNKMNSHEEGEKGSSPKDNEDGANDDGKMEEMSKNKDDDCRKDDDKRDEQSDDDSFSCNGNENPGGGHTKETLSDVATRLAANFGLYNLGNEMSGVSSFIPVQKIKQEIPDQPDSLSLYGSFLKGSPFETSPLYPYLYGQKAIPEMGLPQSMMHSPYSDMHAARMEVNQSPSDRSGNESPDGMAFNSKTCHVCGKTFKSTYSVKLHYKNVHLKEMHTCTVDGCNATFPSKRSRDRHSANINLHRKLLTRDMTDGTKASFSYGQSLRDEFLAKIYGNQGLALPMTNGDGRIPDFSVLPHFAHDVQRIPSYREDYNHPGIESKECEGRGSEHLEDNACSKATNGEVLSKSHDVHDSSAIDLRTRGCEPGDSSPTLDAGDQPDFEDKNQSHGSEADADESDDVSVTIDGEDIEERSSEVDSSEVFASNGGGERLPQMVGASEQSNTTSYKPASFYKNSSIVCNLCHKLYSNKSTLRVHYRTVHLREMHKCKVPGCNMMFSSVRSRNRHSQNPNLHKNL</sequence>
<feature type="region of interest" description="Disordered" evidence="2">
    <location>
        <begin position="952"/>
        <end position="971"/>
    </location>
</feature>
<dbReference type="OrthoDB" id="10070972at2759"/>
<dbReference type="EMBL" id="OV696687">
    <property type="protein sequence ID" value="CAH1255615.1"/>
    <property type="molecule type" value="Genomic_DNA"/>
</dbReference>
<dbReference type="Gene3D" id="3.30.160.60">
    <property type="entry name" value="Classic Zinc Finger"/>
    <property type="match status" value="3"/>
</dbReference>
<feature type="compositionally biased region" description="Acidic residues" evidence="2">
    <location>
        <begin position="586"/>
        <end position="596"/>
    </location>
</feature>
<feature type="compositionally biased region" description="Basic and acidic residues" evidence="2">
    <location>
        <begin position="988"/>
        <end position="1007"/>
    </location>
</feature>
<reference evidence="4" key="1">
    <citation type="submission" date="2022-01" db="EMBL/GenBank/DDBJ databases">
        <authorList>
            <person name="Braso-Vives M."/>
        </authorList>
    </citation>
    <scope>NUCLEOTIDE SEQUENCE</scope>
</reference>
<dbReference type="InterPro" id="IPR036236">
    <property type="entry name" value="Znf_C2H2_sf"/>
</dbReference>
<name>A0A8J9ZLJ9_BRALA</name>
<dbReference type="GO" id="GO:0008270">
    <property type="term" value="F:zinc ion binding"/>
    <property type="evidence" value="ECO:0007669"/>
    <property type="project" value="UniProtKB-KW"/>
</dbReference>
<dbReference type="AlphaFoldDB" id="A0A8J9ZLJ9"/>
<dbReference type="Pfam" id="PF00096">
    <property type="entry name" value="zf-C2H2"/>
    <property type="match status" value="2"/>
</dbReference>
<dbReference type="GO" id="GO:0006355">
    <property type="term" value="P:regulation of DNA-templated transcription"/>
    <property type="evidence" value="ECO:0007669"/>
    <property type="project" value="TreeGrafter"/>
</dbReference>
<keyword evidence="1" id="KW-0479">Metal-binding</keyword>
<evidence type="ECO:0000256" key="1">
    <source>
        <dbReference type="PROSITE-ProRule" id="PRU00042"/>
    </source>
</evidence>
<evidence type="ECO:0000313" key="4">
    <source>
        <dbReference type="EMBL" id="CAH1255615.1"/>
    </source>
</evidence>
<dbReference type="GO" id="GO:0005634">
    <property type="term" value="C:nucleus"/>
    <property type="evidence" value="ECO:0007669"/>
    <property type="project" value="TreeGrafter"/>
</dbReference>
<dbReference type="InterPro" id="IPR040436">
    <property type="entry name" value="Disconnected-like"/>
</dbReference>
<feature type="domain" description="C2H2-type" evidence="3">
    <location>
        <begin position="830"/>
        <end position="858"/>
    </location>
</feature>
<keyword evidence="5" id="KW-1185">Reference proteome</keyword>